<dbReference type="InterPro" id="IPR035914">
    <property type="entry name" value="Sperma_CUB_dom_sf"/>
</dbReference>
<keyword evidence="2" id="KW-1185">Reference proteome</keyword>
<sequence>MIQIHIFYLVVALGFFQQTSNAQTDTSNCKCPDNIDLTENKQSGMIQYPKLGDLTGLADCCTNCVSVITAPLGYQVEATDSVVHFQNDPNASLTMRNGHGDGGYILGKLDINVPMGTFKSLGNALTVTYSTDSFASSCPKVTYGIYARIQKLPVAAIHLLSSDQPFHLIMGKDLNSSDHYWTVTAETGKRVHLYLYGNLRGSDKIEIFIIDGSDPNGKLITHVAQLSDSTIGPLNATSSSGQSLIILLEVGTYFSYADFNLLFTQLENDPSECGTSELVFLTSSGSSAVNVNISNHGGNTTSCPAVLILNIGYSSNPVMRMNVSSLQGSMVLYEGLDYPPSSNNEIIRFSSMDNVISPMKVAGRVFVVLLTPGSMINLDFTTTYLTDDARGGSGTKGLIMSENFPHPNMKEIADRYYFVGVENNHYVYNYNYSINILQYDLGTNGSLSINSSVLVLAPEPELGFGYGSGFSKILNGTRGNTTMQFCANIFEVKYNSNGVGQKGFVLTYDAVLKKFVHDLSNHTRIFKLGLKTITVLKNSVGAKAFAVVIQAEHEMQLHQELQAGGEVFLDQVIVDADIVFPHAGSKLDQDELSKLSLPDLFQNFCAVIASL</sequence>
<feature type="signal peptide" evidence="1">
    <location>
        <begin position="1"/>
        <end position="22"/>
    </location>
</feature>
<dbReference type="Proteomes" id="UP000887566">
    <property type="component" value="Unplaced"/>
</dbReference>
<evidence type="ECO:0000313" key="2">
    <source>
        <dbReference type="Proteomes" id="UP000887566"/>
    </source>
</evidence>
<name>A0A914X6A1_9BILA</name>
<dbReference type="AlphaFoldDB" id="A0A914X6A1"/>
<evidence type="ECO:0000313" key="3">
    <source>
        <dbReference type="WBParaSite" id="PSAMB.scaffold668size44205.g7882.t1"/>
    </source>
</evidence>
<protein>
    <submittedName>
        <fullName evidence="3">CUB-like domain-containing protein</fullName>
    </submittedName>
</protein>
<proteinExistence type="predicted"/>
<keyword evidence="1" id="KW-0732">Signal</keyword>
<reference evidence="3" key="1">
    <citation type="submission" date="2022-11" db="UniProtKB">
        <authorList>
            <consortium name="WormBaseParasite"/>
        </authorList>
    </citation>
    <scope>IDENTIFICATION</scope>
</reference>
<evidence type="ECO:0000256" key="1">
    <source>
        <dbReference type="SAM" id="SignalP"/>
    </source>
</evidence>
<organism evidence="2 3">
    <name type="scientific">Plectus sambesii</name>
    <dbReference type="NCBI Taxonomy" id="2011161"/>
    <lineage>
        <taxon>Eukaryota</taxon>
        <taxon>Metazoa</taxon>
        <taxon>Ecdysozoa</taxon>
        <taxon>Nematoda</taxon>
        <taxon>Chromadorea</taxon>
        <taxon>Plectida</taxon>
        <taxon>Plectina</taxon>
        <taxon>Plectoidea</taxon>
        <taxon>Plectidae</taxon>
        <taxon>Plectus</taxon>
    </lineage>
</organism>
<dbReference type="SUPFAM" id="SSF49854">
    <property type="entry name" value="Spermadhesin, CUB domain"/>
    <property type="match status" value="1"/>
</dbReference>
<dbReference type="WBParaSite" id="PSAMB.scaffold668size44205.g7882.t1">
    <property type="protein sequence ID" value="PSAMB.scaffold668size44205.g7882.t1"/>
    <property type="gene ID" value="PSAMB.scaffold668size44205.g7882"/>
</dbReference>
<accession>A0A914X6A1</accession>
<feature type="chain" id="PRO_5037984996" evidence="1">
    <location>
        <begin position="23"/>
        <end position="611"/>
    </location>
</feature>